<gene>
    <name evidence="1" type="ORF">HUJ06_028835</name>
</gene>
<protein>
    <submittedName>
        <fullName evidence="1">Uncharacterized protein</fullName>
    </submittedName>
</protein>
<proteinExistence type="predicted"/>
<keyword evidence="2" id="KW-1185">Reference proteome</keyword>
<dbReference type="Proteomes" id="UP000607653">
    <property type="component" value="Unassembled WGS sequence"/>
</dbReference>
<evidence type="ECO:0000313" key="2">
    <source>
        <dbReference type="Proteomes" id="UP000607653"/>
    </source>
</evidence>
<evidence type="ECO:0000313" key="1">
    <source>
        <dbReference type="EMBL" id="DAD27367.1"/>
    </source>
</evidence>
<sequence length="61" mass="7188">MSSDCIKACLICLSKKKKKSLLDLFLDFFVFLFFYRKNLIRTLQNNKESAKKNETSGYISR</sequence>
<dbReference type="EMBL" id="DUZY01000002">
    <property type="protein sequence ID" value="DAD27367.1"/>
    <property type="molecule type" value="Genomic_DNA"/>
</dbReference>
<comment type="caution">
    <text evidence="1">The sequence shown here is derived from an EMBL/GenBank/DDBJ whole genome shotgun (WGS) entry which is preliminary data.</text>
</comment>
<reference evidence="1 2" key="1">
    <citation type="journal article" date="2020" name="Mol. Biol. Evol.">
        <title>Distinct Expression and Methylation Patterns for Genes with Different Fates following a Single Whole-Genome Duplication in Flowering Plants.</title>
        <authorList>
            <person name="Shi T."/>
            <person name="Rahmani R.S."/>
            <person name="Gugger P.F."/>
            <person name="Wang M."/>
            <person name="Li H."/>
            <person name="Zhang Y."/>
            <person name="Li Z."/>
            <person name="Wang Q."/>
            <person name="Van de Peer Y."/>
            <person name="Marchal K."/>
            <person name="Chen J."/>
        </authorList>
    </citation>
    <scope>NUCLEOTIDE SEQUENCE [LARGE SCALE GENOMIC DNA]</scope>
    <source>
        <tissue evidence="1">Leaf</tissue>
    </source>
</reference>
<name>A0A822Y4K1_NELNU</name>
<dbReference type="AlphaFoldDB" id="A0A822Y4K1"/>
<accession>A0A822Y4K1</accession>
<organism evidence="1 2">
    <name type="scientific">Nelumbo nucifera</name>
    <name type="common">Sacred lotus</name>
    <dbReference type="NCBI Taxonomy" id="4432"/>
    <lineage>
        <taxon>Eukaryota</taxon>
        <taxon>Viridiplantae</taxon>
        <taxon>Streptophyta</taxon>
        <taxon>Embryophyta</taxon>
        <taxon>Tracheophyta</taxon>
        <taxon>Spermatophyta</taxon>
        <taxon>Magnoliopsida</taxon>
        <taxon>Proteales</taxon>
        <taxon>Nelumbonaceae</taxon>
        <taxon>Nelumbo</taxon>
    </lineage>
</organism>